<evidence type="ECO:0000313" key="2">
    <source>
        <dbReference type="EMBL" id="MDT8902028.1"/>
    </source>
</evidence>
<dbReference type="Proteomes" id="UP001254848">
    <property type="component" value="Unassembled WGS sequence"/>
</dbReference>
<dbReference type="EMBL" id="JAUOZS010000001">
    <property type="protein sequence ID" value="MDT8902028.1"/>
    <property type="molecule type" value="Genomic_DNA"/>
</dbReference>
<proteinExistence type="predicted"/>
<protein>
    <submittedName>
        <fullName evidence="2">Uncharacterized protein</fullName>
    </submittedName>
</protein>
<dbReference type="RefSeq" id="WP_413780519.1">
    <property type="nucleotide sequence ID" value="NZ_JAUOZS010000001.1"/>
</dbReference>
<sequence length="585" mass="68689">MKRLILKKLVVISQKNEEARIIEFDNKLNIITGQDPDPDKVTINRTGKSLLIKSIYYSLGAKLSKYTTNWDNLKIATMLNFVYDGKTYVIYRNKDKFVMHYDSKLSFFSNISELRESLIDLFNFKIRMPIKKDDEAVVYAYPGAIFMPFYIDQDKGWSGSWDSFSDIFSGNWKQEVLLYHMGVRTPRYYDLLDEKVELEIKQKENKRQENTLNIITKKHIEKYSNYLDINIDLDAFAEEMAGLTYELNVQMNKRNEIKEELVSCFNQMREIEELHAIAEKVYNELIKDVDYIENEISEDFIICPICGTPHENSIHNRFNIYSEIEECEDTIQRYFEDRNKIEKQVKKLTDELKSVEDYVSKINEILERKREKVTFREVVVAEGSKSILSELNDELTIIKNNYIVAQKRLNEIRKEQTAITKEGKIIIDTYLEKVKMYFDALNVTDISEADLKKFKKSFDSGGNDLPCAILAQVFAIYNVSIKFSRTVSAPIVLDAIFQQEPAIEKINTIWDFVLNNQPVDSQLIISTTEMHNRNVEGKIFRLTQERGLLNTSDYLEEKDNIEYYKNALLQWLKVKNKDDKEEARH</sequence>
<keyword evidence="3" id="KW-1185">Reference proteome</keyword>
<accession>A0ABU3P0H8</accession>
<feature type="coiled-coil region" evidence="1">
    <location>
        <begin position="324"/>
        <end position="358"/>
    </location>
</feature>
<comment type="caution">
    <text evidence="2">The sequence shown here is derived from an EMBL/GenBank/DDBJ whole genome shotgun (WGS) entry which is preliminary data.</text>
</comment>
<feature type="coiled-coil region" evidence="1">
    <location>
        <begin position="254"/>
        <end position="288"/>
    </location>
</feature>
<organism evidence="2 3">
    <name type="scientific">Anaeroselena agilis</name>
    <dbReference type="NCBI Taxonomy" id="3063788"/>
    <lineage>
        <taxon>Bacteria</taxon>
        <taxon>Bacillati</taxon>
        <taxon>Bacillota</taxon>
        <taxon>Negativicutes</taxon>
        <taxon>Acetonemataceae</taxon>
        <taxon>Anaeroselena</taxon>
    </lineage>
</organism>
<reference evidence="2 3" key="1">
    <citation type="submission" date="2023-07" db="EMBL/GenBank/DDBJ databases">
        <title>The novel representative of Negativicutes class, Anaeroselena agilis gen. nov. sp. nov.</title>
        <authorList>
            <person name="Prokofeva M.I."/>
            <person name="Elcheninov A.G."/>
            <person name="Klyukina A."/>
            <person name="Kublanov I.V."/>
            <person name="Frolov E.N."/>
            <person name="Podosokorskaya O.A."/>
        </authorList>
    </citation>
    <scope>NUCLEOTIDE SEQUENCE [LARGE SCALE GENOMIC DNA]</scope>
    <source>
        <strain evidence="2 3">4137-cl</strain>
    </source>
</reference>
<evidence type="ECO:0000256" key="1">
    <source>
        <dbReference type="SAM" id="Coils"/>
    </source>
</evidence>
<keyword evidence="1" id="KW-0175">Coiled coil</keyword>
<gene>
    <name evidence="2" type="ORF">Q4T40_12300</name>
</gene>
<feature type="coiled-coil region" evidence="1">
    <location>
        <begin position="189"/>
        <end position="218"/>
    </location>
</feature>
<evidence type="ECO:0000313" key="3">
    <source>
        <dbReference type="Proteomes" id="UP001254848"/>
    </source>
</evidence>
<name>A0ABU3P0H8_9FIRM</name>